<protein>
    <submittedName>
        <fullName evidence="1">Acylneuraminate cytidylyltransferase family protein</fullName>
    </submittedName>
</protein>
<dbReference type="Proteomes" id="UP000628448">
    <property type="component" value="Unassembled WGS sequence"/>
</dbReference>
<sequence>MFILGTICCRGGSKGVPGKNIKLLNGKPLVTYTIEAAQRSVLLNDTIVSTDSIDIGNVATANGIKTVIERPAALASDTASKWPVFIHALETYEAKNNCTVDYLVDMDVTVPLKTAADIDGAIQLALQDDTTDVVITAYEPERNPYFNMMELDEQGYAQIVKKSAKPIVRRQDAPEVYSLCPAAYVVKKAALYQYEHWSKATCKLFIMPRNRAIDIDTAFDFSLVEFIMQQQHNG</sequence>
<dbReference type="InterPro" id="IPR003329">
    <property type="entry name" value="Cytidylyl_trans"/>
</dbReference>
<dbReference type="EMBL" id="JADWYR010000002">
    <property type="protein sequence ID" value="MBG9377129.1"/>
    <property type="molecule type" value="Genomic_DNA"/>
</dbReference>
<keyword evidence="1" id="KW-0548">Nucleotidyltransferase</keyword>
<dbReference type="PANTHER" id="PTHR21485:SF6">
    <property type="entry name" value="N-ACYLNEURAMINATE CYTIDYLYLTRANSFERASE-RELATED"/>
    <property type="match status" value="1"/>
</dbReference>
<dbReference type="GO" id="GO:0008781">
    <property type="term" value="F:N-acylneuraminate cytidylyltransferase activity"/>
    <property type="evidence" value="ECO:0007669"/>
    <property type="project" value="TreeGrafter"/>
</dbReference>
<dbReference type="Pfam" id="PF02348">
    <property type="entry name" value="CTP_transf_3"/>
    <property type="match status" value="1"/>
</dbReference>
<dbReference type="AlphaFoldDB" id="A0A931GY16"/>
<evidence type="ECO:0000313" key="1">
    <source>
        <dbReference type="EMBL" id="MBG9377129.1"/>
    </source>
</evidence>
<dbReference type="PANTHER" id="PTHR21485">
    <property type="entry name" value="HAD SUPERFAMILY MEMBERS CMAS AND KDSC"/>
    <property type="match status" value="1"/>
</dbReference>
<organism evidence="1 2">
    <name type="scientific">Panacibacter microcysteis</name>
    <dbReference type="NCBI Taxonomy" id="2793269"/>
    <lineage>
        <taxon>Bacteria</taxon>
        <taxon>Pseudomonadati</taxon>
        <taxon>Bacteroidota</taxon>
        <taxon>Chitinophagia</taxon>
        <taxon>Chitinophagales</taxon>
        <taxon>Chitinophagaceae</taxon>
        <taxon>Panacibacter</taxon>
    </lineage>
</organism>
<keyword evidence="1" id="KW-0808">Transferase</keyword>
<comment type="caution">
    <text evidence="1">The sequence shown here is derived from an EMBL/GenBank/DDBJ whole genome shotgun (WGS) entry which is preliminary data.</text>
</comment>
<name>A0A931GY16_9BACT</name>
<accession>A0A931GY16</accession>
<dbReference type="RefSeq" id="WP_196991229.1">
    <property type="nucleotide sequence ID" value="NZ_JADWYR010000002.1"/>
</dbReference>
<dbReference type="CDD" id="cd02513">
    <property type="entry name" value="CMP-NeuAc_Synthase"/>
    <property type="match status" value="1"/>
</dbReference>
<evidence type="ECO:0000313" key="2">
    <source>
        <dbReference type="Proteomes" id="UP000628448"/>
    </source>
</evidence>
<reference evidence="1" key="1">
    <citation type="submission" date="2020-11" db="EMBL/GenBank/DDBJ databases">
        <title>Bacterial whole genome sequence for Panacibacter sp. DH6.</title>
        <authorList>
            <person name="Le V."/>
            <person name="Ko S."/>
            <person name="Ahn C.-Y."/>
            <person name="Oh H.-M."/>
        </authorList>
    </citation>
    <scope>NUCLEOTIDE SEQUENCE</scope>
    <source>
        <strain evidence="1">DH6</strain>
    </source>
</reference>
<dbReference type="SUPFAM" id="SSF53448">
    <property type="entry name" value="Nucleotide-diphospho-sugar transferases"/>
    <property type="match status" value="1"/>
</dbReference>
<dbReference type="Gene3D" id="3.90.550.10">
    <property type="entry name" value="Spore Coat Polysaccharide Biosynthesis Protein SpsA, Chain A"/>
    <property type="match status" value="1"/>
</dbReference>
<keyword evidence="2" id="KW-1185">Reference proteome</keyword>
<dbReference type="InterPro" id="IPR050793">
    <property type="entry name" value="CMP-NeuNAc_synthase"/>
</dbReference>
<dbReference type="InterPro" id="IPR029044">
    <property type="entry name" value="Nucleotide-diphossugar_trans"/>
</dbReference>
<gene>
    <name evidence="1" type="ORF">I5907_12875</name>
</gene>
<proteinExistence type="predicted"/>